<proteinExistence type="predicted"/>
<dbReference type="OrthoDB" id="9766256at2"/>
<dbReference type="SUPFAM" id="SSF48452">
    <property type="entry name" value="TPR-like"/>
    <property type="match status" value="1"/>
</dbReference>
<gene>
    <name evidence="2" type="ORF">AY601_0407</name>
</gene>
<name>A0A127V7Z1_9SPHI</name>
<dbReference type="KEGG" id="pcm:AY601_0407"/>
<dbReference type="PROSITE" id="PS51257">
    <property type="entry name" value="PROKAR_LIPOPROTEIN"/>
    <property type="match status" value="1"/>
</dbReference>
<dbReference type="Proteomes" id="UP000071561">
    <property type="component" value="Chromosome"/>
</dbReference>
<feature type="signal peptide" evidence="1">
    <location>
        <begin position="1"/>
        <end position="18"/>
    </location>
</feature>
<dbReference type="AlphaFoldDB" id="A0A127V7Z1"/>
<organism evidence="2 3">
    <name type="scientific">Pedobacter cryoconitis</name>
    <dbReference type="NCBI Taxonomy" id="188932"/>
    <lineage>
        <taxon>Bacteria</taxon>
        <taxon>Pseudomonadati</taxon>
        <taxon>Bacteroidota</taxon>
        <taxon>Sphingobacteriia</taxon>
        <taxon>Sphingobacteriales</taxon>
        <taxon>Sphingobacteriaceae</taxon>
        <taxon>Pedobacter</taxon>
    </lineage>
</organism>
<dbReference type="InterPro" id="IPR011990">
    <property type="entry name" value="TPR-like_helical_dom_sf"/>
</dbReference>
<evidence type="ECO:0000256" key="1">
    <source>
        <dbReference type="SAM" id="SignalP"/>
    </source>
</evidence>
<dbReference type="EMBL" id="CP014504">
    <property type="protein sequence ID" value="AMP97367.1"/>
    <property type="molecule type" value="Genomic_DNA"/>
</dbReference>
<sequence precursor="true">MKALSIKVISVLSLGALAMTTTSCKKYLDVNTDPNNPTSVSAANRLVGAITTTNGASMWRGSREIAGLVQYGTTQLNTGTNRNAEQWRYTASYFFWQNAYVYTMPNCVDLINLGETEGNPHFTGAGKTLLALNIGMLTDQYGSIVVNDFYNGVSGINLVPSFDDQQTAYQRIQTLLDEAIVAFDGTNKTAALNSKNGDILYQGDVSKWKRFAYALKARYLNHLTKKTALYNPAKVIEACENAFNTDGMDAQFDYIEGGLQTDESPWSSWGGFTSTTDPRYFTWSQFFVNMLTSFPVTNNIYQDPRITKIMLPAAADGKYRGLRSGGALAGGQGILADGSNGDATKTAIADYGPFSKSGYYTNKTSPFPFITYSEVKLIEAEAKLRSGNTAGALADYELGVKANMRKLGVNAAEINAYWTAQLGDGLVSHFSSLTQGLSHIFRQKYITQCLNNETWVDMRRMDYSKEIYGPGLKKPLNINTTIFSSNDADPWIQAMVYETNEATRNPKNVADNSEKTRLLTPLWWNQP</sequence>
<feature type="chain" id="PRO_5007280196" description="SusD-like starch-binding protein associating with outer membrane" evidence="1">
    <location>
        <begin position="19"/>
        <end position="527"/>
    </location>
</feature>
<dbReference type="Pfam" id="PF12771">
    <property type="entry name" value="SusD-like_2"/>
    <property type="match status" value="1"/>
</dbReference>
<accession>A0A127V7Z1</accession>
<evidence type="ECO:0008006" key="4">
    <source>
        <dbReference type="Google" id="ProtNLM"/>
    </source>
</evidence>
<dbReference type="PATRIC" id="fig|188932.3.peg.416"/>
<dbReference type="InterPro" id="IPR041662">
    <property type="entry name" value="SusD-like_2"/>
</dbReference>
<evidence type="ECO:0000313" key="3">
    <source>
        <dbReference type="Proteomes" id="UP000071561"/>
    </source>
</evidence>
<keyword evidence="1" id="KW-0732">Signal</keyword>
<reference evidence="2 3" key="1">
    <citation type="submission" date="2016-03" db="EMBL/GenBank/DDBJ databases">
        <title>Complete genome sequence of Pedobacter cryoconitis PAMC 27485.</title>
        <authorList>
            <person name="Lee J."/>
            <person name="Kim O.-S."/>
        </authorList>
    </citation>
    <scope>NUCLEOTIDE SEQUENCE [LARGE SCALE GENOMIC DNA]</scope>
    <source>
        <strain evidence="2 3">PAMC 27485</strain>
    </source>
</reference>
<dbReference type="RefSeq" id="WP_068395686.1">
    <property type="nucleotide sequence ID" value="NZ_CP014504.1"/>
</dbReference>
<evidence type="ECO:0000313" key="2">
    <source>
        <dbReference type="EMBL" id="AMP97367.1"/>
    </source>
</evidence>
<keyword evidence="3" id="KW-1185">Reference proteome</keyword>
<dbReference type="Gene3D" id="1.25.40.390">
    <property type="match status" value="1"/>
</dbReference>
<protein>
    <recommendedName>
        <fullName evidence="4">SusD-like starch-binding protein associating with outer membrane</fullName>
    </recommendedName>
</protein>